<evidence type="ECO:0000256" key="5">
    <source>
        <dbReference type="ARBA" id="ARBA00022741"/>
    </source>
</evidence>
<evidence type="ECO:0000256" key="8">
    <source>
        <dbReference type="ARBA" id="ARBA00022909"/>
    </source>
</evidence>
<evidence type="ECO:0000256" key="3">
    <source>
        <dbReference type="ARBA" id="ARBA00013253"/>
    </source>
</evidence>
<reference evidence="10 11" key="1">
    <citation type="submission" date="2024-04" db="EMBL/GenBank/DDBJ databases">
        <authorList>
            <person name="Wu Y.S."/>
            <person name="Zhang L."/>
        </authorList>
    </citation>
    <scope>NUCLEOTIDE SEQUENCE [LARGE SCALE GENOMIC DNA]</scope>
    <source>
        <strain evidence="10 11">KG-01</strain>
    </source>
</reference>
<dbReference type="PANTHER" id="PTHR43071">
    <property type="entry name" value="2-AMINO-4-HYDROXY-6-HYDROXYMETHYLDIHYDROPTERIDINE PYROPHOSPHOKINASE"/>
    <property type="match status" value="1"/>
</dbReference>
<dbReference type="CDD" id="cd00483">
    <property type="entry name" value="HPPK"/>
    <property type="match status" value="1"/>
</dbReference>
<gene>
    <name evidence="10" type="primary">folK</name>
    <name evidence="10" type="ORF">AAF454_13930</name>
</gene>
<dbReference type="EC" id="2.7.6.3" evidence="3"/>
<keyword evidence="5" id="KW-0547">Nucleotide-binding</keyword>
<dbReference type="InterPro" id="IPR000550">
    <property type="entry name" value="Hppk"/>
</dbReference>
<dbReference type="PANTHER" id="PTHR43071:SF1">
    <property type="entry name" value="2-AMINO-4-HYDROXY-6-HYDROXYMETHYLDIHYDROPTERIDINE PYROPHOSPHOKINASE"/>
    <property type="match status" value="1"/>
</dbReference>
<keyword evidence="7" id="KW-0067">ATP-binding</keyword>
<evidence type="ECO:0000256" key="4">
    <source>
        <dbReference type="ARBA" id="ARBA00022679"/>
    </source>
</evidence>
<dbReference type="InterPro" id="IPR035907">
    <property type="entry name" value="Hppk_sf"/>
</dbReference>
<feature type="domain" description="7,8-dihydro-6-hydroxymethylpterin-pyrophosphokinase" evidence="9">
    <location>
        <begin position="88"/>
        <end position="99"/>
    </location>
</feature>
<name>A0ABU9LNE6_9BACL</name>
<evidence type="ECO:0000256" key="7">
    <source>
        <dbReference type="ARBA" id="ARBA00022840"/>
    </source>
</evidence>
<accession>A0ABU9LNE6</accession>
<dbReference type="Gene3D" id="3.30.70.560">
    <property type="entry name" value="7,8-Dihydro-6-hydroxymethylpterin-pyrophosphokinase HPPK"/>
    <property type="match status" value="1"/>
</dbReference>
<evidence type="ECO:0000313" key="11">
    <source>
        <dbReference type="Proteomes" id="UP001398420"/>
    </source>
</evidence>
<dbReference type="Pfam" id="PF01288">
    <property type="entry name" value="HPPK"/>
    <property type="match status" value="1"/>
</dbReference>
<keyword evidence="11" id="KW-1185">Reference proteome</keyword>
<dbReference type="RefSeq" id="WP_068456669.1">
    <property type="nucleotide sequence ID" value="NZ_JALKQX010000011.1"/>
</dbReference>
<organism evidence="10 11">
    <name type="scientific">Kurthia gibsonii</name>
    <dbReference type="NCBI Taxonomy" id="33946"/>
    <lineage>
        <taxon>Bacteria</taxon>
        <taxon>Bacillati</taxon>
        <taxon>Bacillota</taxon>
        <taxon>Bacilli</taxon>
        <taxon>Bacillales</taxon>
        <taxon>Caryophanaceae</taxon>
        <taxon>Kurthia</taxon>
    </lineage>
</organism>
<protein>
    <recommendedName>
        <fullName evidence="3">2-amino-4-hydroxy-6-hydroxymethyldihydropteridine diphosphokinase</fullName>
        <ecNumber evidence="3">2.7.6.3</ecNumber>
    </recommendedName>
</protein>
<keyword evidence="4 10" id="KW-0808">Transferase</keyword>
<evidence type="ECO:0000313" key="10">
    <source>
        <dbReference type="EMBL" id="MEL5989508.1"/>
    </source>
</evidence>
<dbReference type="PROSITE" id="PS00794">
    <property type="entry name" value="HPPK"/>
    <property type="match status" value="1"/>
</dbReference>
<dbReference type="NCBIfam" id="TIGR01498">
    <property type="entry name" value="folK"/>
    <property type="match status" value="1"/>
</dbReference>
<dbReference type="EMBL" id="JBCEWA010000014">
    <property type="protein sequence ID" value="MEL5989508.1"/>
    <property type="molecule type" value="Genomic_DNA"/>
</dbReference>
<sequence>MTRAYISLGSNMGDKVASLKQAVELLQAHEHIQVIRVSSIYDTDPVGYEDQDVFMNIVAEVETELTGEELLTVCQSIEQELKRVRVVRWGPRTMDLDIILYGDEVIDTPILTVPHPRMHERAFVLVPLVELNAEVIHPVQRKSAEELLSENGHDGVRLFEKWT</sequence>
<dbReference type="SUPFAM" id="SSF55083">
    <property type="entry name" value="6-hydroxymethyl-7,8-dihydropterin pyrophosphokinase, HPPK"/>
    <property type="match status" value="1"/>
</dbReference>
<keyword evidence="8" id="KW-0289">Folate biosynthesis</keyword>
<evidence type="ECO:0000256" key="2">
    <source>
        <dbReference type="ARBA" id="ARBA00005051"/>
    </source>
</evidence>
<keyword evidence="6" id="KW-0418">Kinase</keyword>
<dbReference type="GO" id="GO:0003848">
    <property type="term" value="F:2-amino-4-hydroxy-6-hydroxymethyldihydropteridine diphosphokinase activity"/>
    <property type="evidence" value="ECO:0007669"/>
    <property type="project" value="UniProtKB-EC"/>
</dbReference>
<comment type="caution">
    <text evidence="10">The sequence shown here is derived from an EMBL/GenBank/DDBJ whole genome shotgun (WGS) entry which is preliminary data.</text>
</comment>
<proteinExistence type="predicted"/>
<dbReference type="Proteomes" id="UP001398420">
    <property type="component" value="Unassembled WGS sequence"/>
</dbReference>
<evidence type="ECO:0000259" key="9">
    <source>
        <dbReference type="PROSITE" id="PS00794"/>
    </source>
</evidence>
<comment type="pathway">
    <text evidence="2">Cofactor biosynthesis; tetrahydrofolate biosynthesis; 2-amino-4-hydroxy-6-hydroxymethyl-7,8-dihydropteridine diphosphate from 7,8-dihydroneopterin triphosphate: step 4/4.</text>
</comment>
<evidence type="ECO:0000256" key="6">
    <source>
        <dbReference type="ARBA" id="ARBA00022777"/>
    </source>
</evidence>
<comment type="catalytic activity">
    <reaction evidence="1">
        <text>6-hydroxymethyl-7,8-dihydropterin + ATP = (7,8-dihydropterin-6-yl)methyl diphosphate + AMP + H(+)</text>
        <dbReference type="Rhea" id="RHEA:11412"/>
        <dbReference type="ChEBI" id="CHEBI:15378"/>
        <dbReference type="ChEBI" id="CHEBI:30616"/>
        <dbReference type="ChEBI" id="CHEBI:44841"/>
        <dbReference type="ChEBI" id="CHEBI:72950"/>
        <dbReference type="ChEBI" id="CHEBI:456215"/>
        <dbReference type="EC" id="2.7.6.3"/>
    </reaction>
</comment>
<evidence type="ECO:0000256" key="1">
    <source>
        <dbReference type="ARBA" id="ARBA00000198"/>
    </source>
</evidence>